<evidence type="ECO:0000256" key="5">
    <source>
        <dbReference type="ARBA" id="ARBA00022927"/>
    </source>
</evidence>
<dbReference type="Pfam" id="PF02355">
    <property type="entry name" value="SecD_SecF_C"/>
    <property type="match status" value="1"/>
</dbReference>
<evidence type="ECO:0000256" key="4">
    <source>
        <dbReference type="ARBA" id="ARBA00022692"/>
    </source>
</evidence>
<dbReference type="SUPFAM" id="SSF82866">
    <property type="entry name" value="Multidrug efflux transporter AcrB transmembrane domain"/>
    <property type="match status" value="1"/>
</dbReference>
<dbReference type="Pfam" id="PF22599">
    <property type="entry name" value="SecDF_P1_head"/>
    <property type="match status" value="1"/>
</dbReference>
<evidence type="ECO:0000256" key="2">
    <source>
        <dbReference type="ARBA" id="ARBA00022448"/>
    </source>
</evidence>
<dbReference type="InterPro" id="IPR048631">
    <property type="entry name" value="SecD_1st"/>
</dbReference>
<evidence type="ECO:0000259" key="10">
    <source>
        <dbReference type="Pfam" id="PF02355"/>
    </source>
</evidence>
<evidence type="ECO:0000256" key="9">
    <source>
        <dbReference type="HAMAP-Rule" id="MF_01463"/>
    </source>
</evidence>
<comment type="caution">
    <text evidence="13">The sequence shown here is derived from an EMBL/GenBank/DDBJ whole genome shotgun (WGS) entry which is preliminary data.</text>
</comment>
<keyword evidence="4 9" id="KW-0812">Transmembrane</keyword>
<feature type="domain" description="Protein export membrane protein SecD/SecF C-terminal" evidence="10">
    <location>
        <begin position="228"/>
        <end position="392"/>
    </location>
</feature>
<keyword evidence="6 9" id="KW-1133">Transmembrane helix</keyword>
<dbReference type="InterPro" id="IPR022813">
    <property type="entry name" value="SecD/SecF_arch_bac"/>
</dbReference>
<dbReference type="InterPro" id="IPR054384">
    <property type="entry name" value="SecDF_P1_head"/>
</dbReference>
<dbReference type="Pfam" id="PF21760">
    <property type="entry name" value="SecD_1st"/>
    <property type="match status" value="1"/>
</dbReference>
<feature type="domain" description="Protein translocase subunit SecDF P1" evidence="11">
    <location>
        <begin position="71"/>
        <end position="127"/>
    </location>
</feature>
<comment type="function">
    <text evidence="9">Part of the Sec protein translocase complex. Interacts with the SecYEG preprotein conducting channel. SecDF uses the proton motive force (PMF) to complete protein translocation after the ATP-dependent function of SecA.</text>
</comment>
<dbReference type="NCBIfam" id="TIGR01129">
    <property type="entry name" value="secD"/>
    <property type="match status" value="1"/>
</dbReference>
<dbReference type="Proteomes" id="UP000632377">
    <property type="component" value="Unassembled WGS sequence"/>
</dbReference>
<dbReference type="Gene3D" id="3.30.70.3220">
    <property type="match status" value="1"/>
</dbReference>
<keyword evidence="2 9" id="KW-0813">Transport</keyword>
<name>A0ABS1T7N7_9CLOT</name>
<evidence type="ECO:0000256" key="6">
    <source>
        <dbReference type="ARBA" id="ARBA00022989"/>
    </source>
</evidence>
<feature type="transmembrane region" description="Helical" evidence="9">
    <location>
        <begin position="272"/>
        <end position="292"/>
    </location>
</feature>
<feature type="domain" description="SecDF P1 head subdomain" evidence="12">
    <location>
        <begin position="129"/>
        <end position="226"/>
    </location>
</feature>
<feature type="transmembrane region" description="Helical" evidence="9">
    <location>
        <begin position="249"/>
        <end position="267"/>
    </location>
</feature>
<gene>
    <name evidence="9 13" type="primary">secD</name>
    <name evidence="13" type="ORF">JK636_05155</name>
</gene>
<keyword evidence="14" id="KW-1185">Reference proteome</keyword>
<keyword evidence="5 9" id="KW-0653">Protein transport</keyword>
<dbReference type="RefSeq" id="WP_202747755.1">
    <property type="nucleotide sequence ID" value="NZ_JAESWC010000002.1"/>
</dbReference>
<dbReference type="EMBL" id="JAESWC010000002">
    <property type="protein sequence ID" value="MBL4935142.1"/>
    <property type="molecule type" value="Genomic_DNA"/>
</dbReference>
<evidence type="ECO:0000256" key="8">
    <source>
        <dbReference type="ARBA" id="ARBA00023136"/>
    </source>
</evidence>
<evidence type="ECO:0000259" key="11">
    <source>
        <dbReference type="Pfam" id="PF21760"/>
    </source>
</evidence>
<feature type="transmembrane region" description="Helical" evidence="9">
    <location>
        <begin position="298"/>
        <end position="319"/>
    </location>
</feature>
<dbReference type="InterPro" id="IPR055344">
    <property type="entry name" value="SecD_SecF_C_bact"/>
</dbReference>
<reference evidence="13 14" key="1">
    <citation type="submission" date="2021-01" db="EMBL/GenBank/DDBJ databases">
        <title>Genome public.</title>
        <authorList>
            <person name="Liu C."/>
            <person name="Sun Q."/>
        </authorList>
    </citation>
    <scope>NUCLEOTIDE SEQUENCE [LARGE SCALE GENOMIC DNA]</scope>
    <source>
        <strain evidence="13 14">YIM B02515</strain>
    </source>
</reference>
<comment type="similarity">
    <text evidence="9">Belongs to the SecD/SecF family. SecD subfamily.</text>
</comment>
<evidence type="ECO:0000259" key="12">
    <source>
        <dbReference type="Pfam" id="PF22599"/>
    </source>
</evidence>
<evidence type="ECO:0000256" key="1">
    <source>
        <dbReference type="ARBA" id="ARBA00004651"/>
    </source>
</evidence>
<feature type="transmembrane region" description="Helical" evidence="9">
    <location>
        <begin position="340"/>
        <end position="365"/>
    </location>
</feature>
<evidence type="ECO:0000313" key="13">
    <source>
        <dbReference type="EMBL" id="MBL4935142.1"/>
    </source>
</evidence>
<dbReference type="HAMAP" id="MF_01463_B">
    <property type="entry name" value="SecD_B"/>
    <property type="match status" value="1"/>
</dbReference>
<dbReference type="PANTHER" id="PTHR30081:SF1">
    <property type="entry name" value="PROTEIN TRANSLOCASE SUBUNIT SECD"/>
    <property type="match status" value="1"/>
</dbReference>
<dbReference type="InterPro" id="IPR048634">
    <property type="entry name" value="SecD_SecF_C"/>
</dbReference>
<dbReference type="Gene3D" id="1.20.1640.10">
    <property type="entry name" value="Multidrug efflux transporter AcrB transmembrane domain"/>
    <property type="match status" value="1"/>
</dbReference>
<keyword evidence="8 9" id="KW-0472">Membrane</keyword>
<keyword evidence="7 9" id="KW-0811">Translocation</keyword>
<dbReference type="InterPro" id="IPR005791">
    <property type="entry name" value="SecD"/>
</dbReference>
<proteinExistence type="inferred from homology"/>
<accession>A0ABS1T7N7</accession>
<protein>
    <recommendedName>
        <fullName evidence="9">Protein translocase subunit SecD</fullName>
    </recommendedName>
</protein>
<comment type="caution">
    <text evidence="9">Lacks conserved residue(s) required for the propagation of feature annotation.</text>
</comment>
<evidence type="ECO:0000313" key="14">
    <source>
        <dbReference type="Proteomes" id="UP000632377"/>
    </source>
</evidence>
<evidence type="ECO:0000256" key="3">
    <source>
        <dbReference type="ARBA" id="ARBA00022475"/>
    </source>
</evidence>
<sequence>MKTKGKSKSAIFFVAALLVIFFLAYSGAKGIVIGDYRFKPFSETINRGLDLQGGISVLMESDQTVKKEDLDRTIELLSLRVNKLGVSETSISQEGSKRIRIDIPGKFDTKEVIDTVGKTGNLKFVGPDKSEILTGKDDVKDATAYIDQQGKPTVGLELNASGTKKFADATQKFIGQPIAIYMDEDIISNPTVQAVITDGKAVITGSKDLQEAKKTAGIIKSGALPVTLKTASVNVVGPTLGANALPQSILAGEVGIGIVFIFMLLYYRVPGLIANIALVLYIVLLLGLFSAIGATLTLSGIAGFLLTVGMAVDANVLIIERTKEELKSGKTPKSAIEAGFHRAMSSILDSNITTIISGVVLYGLGSGSVKGFALTLIIGVLLSMFTAITVTRYLTRLAVNMGLLNKKWTIGTFGVHDIRRG</sequence>
<feature type="transmembrane region" description="Helical" evidence="9">
    <location>
        <begin position="371"/>
        <end position="394"/>
    </location>
</feature>
<dbReference type="PANTHER" id="PTHR30081">
    <property type="entry name" value="PROTEIN-EXPORT MEMBRANE PROTEIN SEC"/>
    <property type="match status" value="1"/>
</dbReference>
<evidence type="ECO:0000256" key="7">
    <source>
        <dbReference type="ARBA" id="ARBA00023010"/>
    </source>
</evidence>
<organism evidence="13 14">
    <name type="scientific">Clostridium rhizosphaerae</name>
    <dbReference type="NCBI Taxonomy" id="2803861"/>
    <lineage>
        <taxon>Bacteria</taxon>
        <taxon>Bacillati</taxon>
        <taxon>Bacillota</taxon>
        <taxon>Clostridia</taxon>
        <taxon>Eubacteriales</taxon>
        <taxon>Clostridiaceae</taxon>
        <taxon>Clostridium</taxon>
    </lineage>
</organism>
<comment type="subunit">
    <text evidence="9">Forms a complex with SecF. Part of the essential Sec protein translocation apparatus which comprises SecA, SecYEG and auxiliary proteins SecDF. Other proteins may also be involved.</text>
</comment>
<comment type="subcellular location">
    <subcellularLocation>
        <location evidence="1 9">Cell membrane</location>
        <topology evidence="1 9">Multi-pass membrane protein</topology>
    </subcellularLocation>
</comment>
<keyword evidence="3 9" id="KW-1003">Cell membrane</keyword>
<dbReference type="NCBIfam" id="TIGR00916">
    <property type="entry name" value="2A0604s01"/>
    <property type="match status" value="1"/>
</dbReference>